<accession>A0ABN6LA16</accession>
<gene>
    <name evidence="9" type="primary">rmlB</name>
    <name evidence="9" type="ORF">PEPS_22950</name>
</gene>
<dbReference type="CDD" id="cd05246">
    <property type="entry name" value="dTDP_GD_SDR_e"/>
    <property type="match status" value="1"/>
</dbReference>
<evidence type="ECO:0000256" key="4">
    <source>
        <dbReference type="ARBA" id="ARBA00011990"/>
    </source>
</evidence>
<dbReference type="PANTHER" id="PTHR43000">
    <property type="entry name" value="DTDP-D-GLUCOSE 4,6-DEHYDRATASE-RELATED"/>
    <property type="match status" value="1"/>
</dbReference>
<sequence>MQRLYFTFKNKKLKHILVTGGAGFIGSNFVPYFLEKYTDYTIVNLDKMTYAGDLDNLSEVMDNPRHIFVEGDICNRELVAHLFKTYDIRGVIHFAAESHVDNSITGPEAFIQTNVNGTFTLVDVARNYWMEAPFKFKEGYEDCRFHHISTDEVYGTLGEAGLFTEETPYAPNSPYSSSKASSDLIVRSYFHTYGMNVITTNCSNNYGPKQHKEKLIPTIIRKALAEELIPIYGDGKNIRDWLYVLDHCKGIDLVYHTGKLGETYNIGGRNERDNLYIVDKICSILDEKQPRANGASYKDLISFVKDRPGHDRRYAIDATKLEKDLGWKADENFESGILKTVEWYV</sequence>
<comment type="similarity">
    <text evidence="3 7">Belongs to the NAD(P)-dependent epimerase/dehydratase family. dTDP-glucose dehydratase subfamily.</text>
</comment>
<dbReference type="NCBIfam" id="TIGR01181">
    <property type="entry name" value="dTDP_gluc_dehyt"/>
    <property type="match status" value="1"/>
</dbReference>
<evidence type="ECO:0000256" key="1">
    <source>
        <dbReference type="ARBA" id="ARBA00001539"/>
    </source>
</evidence>
<dbReference type="Pfam" id="PF16363">
    <property type="entry name" value="GDP_Man_Dehyd"/>
    <property type="match status" value="1"/>
</dbReference>
<evidence type="ECO:0000256" key="5">
    <source>
        <dbReference type="ARBA" id="ARBA00023027"/>
    </source>
</evidence>
<evidence type="ECO:0000256" key="3">
    <source>
        <dbReference type="ARBA" id="ARBA00008178"/>
    </source>
</evidence>
<keyword evidence="5" id="KW-0520">NAD</keyword>
<dbReference type="InterPro" id="IPR036291">
    <property type="entry name" value="NAD(P)-bd_dom_sf"/>
</dbReference>
<organism evidence="9 10">
    <name type="scientific">Persicobacter psychrovividus</name>
    <dbReference type="NCBI Taxonomy" id="387638"/>
    <lineage>
        <taxon>Bacteria</taxon>
        <taxon>Pseudomonadati</taxon>
        <taxon>Bacteroidota</taxon>
        <taxon>Cytophagia</taxon>
        <taxon>Cytophagales</taxon>
        <taxon>Persicobacteraceae</taxon>
        <taxon>Persicobacter</taxon>
    </lineage>
</organism>
<dbReference type="EC" id="4.2.1.46" evidence="4 7"/>
<keyword evidence="6 7" id="KW-0456">Lyase</keyword>
<dbReference type="InterPro" id="IPR005888">
    <property type="entry name" value="dTDP_Gluc_deHydtase"/>
</dbReference>
<evidence type="ECO:0000256" key="7">
    <source>
        <dbReference type="RuleBase" id="RU004473"/>
    </source>
</evidence>
<comment type="cofactor">
    <cofactor evidence="2 7">
        <name>NAD(+)</name>
        <dbReference type="ChEBI" id="CHEBI:57540"/>
    </cofactor>
</comment>
<feature type="domain" description="NAD(P)-binding" evidence="8">
    <location>
        <begin position="17"/>
        <end position="338"/>
    </location>
</feature>
<dbReference type="Gene3D" id="3.90.25.10">
    <property type="entry name" value="UDP-galactose 4-epimerase, domain 1"/>
    <property type="match status" value="1"/>
</dbReference>
<comment type="catalytic activity">
    <reaction evidence="1 7">
        <text>dTDP-alpha-D-glucose = dTDP-4-dehydro-6-deoxy-alpha-D-glucose + H2O</text>
        <dbReference type="Rhea" id="RHEA:17221"/>
        <dbReference type="ChEBI" id="CHEBI:15377"/>
        <dbReference type="ChEBI" id="CHEBI:57477"/>
        <dbReference type="ChEBI" id="CHEBI:57649"/>
        <dbReference type="EC" id="4.2.1.46"/>
    </reaction>
</comment>
<keyword evidence="10" id="KW-1185">Reference proteome</keyword>
<evidence type="ECO:0000256" key="6">
    <source>
        <dbReference type="ARBA" id="ARBA00023239"/>
    </source>
</evidence>
<proteinExistence type="inferred from homology"/>
<evidence type="ECO:0000313" key="9">
    <source>
        <dbReference type="EMBL" id="BDD00015.1"/>
    </source>
</evidence>
<dbReference type="InterPro" id="IPR016040">
    <property type="entry name" value="NAD(P)-bd_dom"/>
</dbReference>
<name>A0ABN6LA16_9BACT</name>
<dbReference type="EMBL" id="AP025292">
    <property type="protein sequence ID" value="BDD00015.1"/>
    <property type="molecule type" value="Genomic_DNA"/>
</dbReference>
<dbReference type="Gene3D" id="3.40.50.720">
    <property type="entry name" value="NAD(P)-binding Rossmann-like Domain"/>
    <property type="match status" value="1"/>
</dbReference>
<dbReference type="Proteomes" id="UP001354989">
    <property type="component" value="Chromosome"/>
</dbReference>
<evidence type="ECO:0000313" key="10">
    <source>
        <dbReference type="Proteomes" id="UP001354989"/>
    </source>
</evidence>
<evidence type="ECO:0000259" key="8">
    <source>
        <dbReference type="Pfam" id="PF16363"/>
    </source>
</evidence>
<protein>
    <recommendedName>
        <fullName evidence="4 7">dTDP-glucose 4,6-dehydratase</fullName>
        <ecNumber evidence="4 7">4.2.1.46</ecNumber>
    </recommendedName>
</protein>
<dbReference type="SUPFAM" id="SSF51735">
    <property type="entry name" value="NAD(P)-binding Rossmann-fold domains"/>
    <property type="match status" value="1"/>
</dbReference>
<evidence type="ECO:0000256" key="2">
    <source>
        <dbReference type="ARBA" id="ARBA00001911"/>
    </source>
</evidence>
<reference evidence="9 10" key="1">
    <citation type="submission" date="2021-12" db="EMBL/GenBank/DDBJ databases">
        <title>Genome sequencing of bacteria with rrn-lacking chromosome and rrn-plasmid.</title>
        <authorList>
            <person name="Anda M."/>
            <person name="Iwasaki W."/>
        </authorList>
    </citation>
    <scope>NUCLEOTIDE SEQUENCE [LARGE SCALE GENOMIC DNA]</scope>
    <source>
        <strain evidence="9 10">NBRC 101262</strain>
    </source>
</reference>